<proteinExistence type="inferred from homology"/>
<dbReference type="EC" id="3.4.13.19" evidence="1"/>
<comment type="caution">
    <text evidence="2">The sequence shown here is derived from an EMBL/GenBank/DDBJ whole genome shotgun (WGS) entry which is preliminary data.</text>
</comment>
<keyword evidence="1" id="KW-1015">Disulfide bond</keyword>
<evidence type="ECO:0000313" key="2">
    <source>
        <dbReference type="EMBL" id="KAK3594953.1"/>
    </source>
</evidence>
<keyword evidence="1" id="KW-0325">Glycoprotein</keyword>
<dbReference type="AlphaFoldDB" id="A0AAE0SP05"/>
<reference evidence="2" key="1">
    <citation type="journal article" date="2021" name="Genome Biol. Evol.">
        <title>A High-Quality Reference Genome for a Parasitic Bivalve with Doubly Uniparental Inheritance (Bivalvia: Unionida).</title>
        <authorList>
            <person name="Smith C.H."/>
        </authorList>
    </citation>
    <scope>NUCLEOTIDE SEQUENCE</scope>
    <source>
        <strain evidence="2">CHS0354</strain>
    </source>
</reference>
<comment type="catalytic activity">
    <reaction evidence="1">
        <text>an L-aminoacyl-L-amino acid + H2O = 2 an L-alpha-amino acid</text>
        <dbReference type="Rhea" id="RHEA:48940"/>
        <dbReference type="ChEBI" id="CHEBI:15377"/>
        <dbReference type="ChEBI" id="CHEBI:59869"/>
        <dbReference type="ChEBI" id="CHEBI:77460"/>
        <dbReference type="EC" id="3.4.13.19"/>
    </reaction>
</comment>
<comment type="subunit">
    <text evidence="1">Homodimer; disulfide-linked.</text>
</comment>
<dbReference type="InterPro" id="IPR032466">
    <property type="entry name" value="Metal_Hydrolase"/>
</dbReference>
<dbReference type="PROSITE" id="PS51365">
    <property type="entry name" value="RENAL_DIPEPTIDASE_2"/>
    <property type="match status" value="1"/>
</dbReference>
<protein>
    <recommendedName>
        <fullName evidence="1">Dipeptidase</fullName>
        <ecNumber evidence="1">3.4.13.19</ecNumber>
    </recommendedName>
</protein>
<dbReference type="Gene3D" id="3.20.20.140">
    <property type="entry name" value="Metal-dependent hydrolases"/>
    <property type="match status" value="1"/>
</dbReference>
<dbReference type="GO" id="GO:0006508">
    <property type="term" value="P:proteolysis"/>
    <property type="evidence" value="ECO:0007669"/>
    <property type="project" value="UniProtKB-KW"/>
</dbReference>
<evidence type="ECO:0000256" key="1">
    <source>
        <dbReference type="RuleBase" id="RU341113"/>
    </source>
</evidence>
<gene>
    <name evidence="2" type="ORF">CHS0354_009341</name>
</gene>
<dbReference type="InterPro" id="IPR008257">
    <property type="entry name" value="Pept_M19"/>
</dbReference>
<keyword evidence="1" id="KW-0645">Protease</keyword>
<dbReference type="PANTHER" id="PTHR10443">
    <property type="entry name" value="MICROSOMAL DIPEPTIDASE"/>
    <property type="match status" value="1"/>
</dbReference>
<dbReference type="GO" id="GO:0098552">
    <property type="term" value="C:side of membrane"/>
    <property type="evidence" value="ECO:0007669"/>
    <property type="project" value="UniProtKB-KW"/>
</dbReference>
<keyword evidence="1" id="KW-0224">Dipeptidase</keyword>
<dbReference type="PROSITE" id="PS00869">
    <property type="entry name" value="RENAL_DIPEPTIDASE_1"/>
    <property type="match status" value="1"/>
</dbReference>
<dbReference type="InterPro" id="IPR000180">
    <property type="entry name" value="Dipep_AS"/>
</dbReference>
<dbReference type="Pfam" id="PF01244">
    <property type="entry name" value="Peptidase_M19"/>
    <property type="match status" value="1"/>
</dbReference>
<reference evidence="2" key="3">
    <citation type="submission" date="2023-05" db="EMBL/GenBank/DDBJ databases">
        <authorList>
            <person name="Smith C.H."/>
        </authorList>
    </citation>
    <scope>NUCLEOTIDE SEQUENCE</scope>
    <source>
        <strain evidence="2">CHS0354</strain>
        <tissue evidence="2">Mantle</tissue>
    </source>
</reference>
<keyword evidence="1" id="KW-0472">Membrane</keyword>
<evidence type="ECO:0000313" key="3">
    <source>
        <dbReference type="Proteomes" id="UP001195483"/>
    </source>
</evidence>
<dbReference type="Proteomes" id="UP001195483">
    <property type="component" value="Unassembled WGS sequence"/>
</dbReference>
<keyword evidence="1" id="KW-0449">Lipoprotein</keyword>
<sequence length="152" mass="16529">MEINFAAESPTSKLGVILLYPNTHITFNGDGGGILDAVRDGKIDSLLGLEGGHSIDSSLGILRTFYLLGVRYRTLTHNCSTPWADNWKVNKDNITTHGGLTDFGKIVVKEMNRIGMLVDLSHASKKTMIDALNVTKAPVIFSHSSAFSICNH</sequence>
<keyword evidence="1" id="KW-0378">Hydrolase</keyword>
<comment type="similarity">
    <text evidence="1">Belongs to the metallo-dependent hydrolases superfamily. Peptidase M19 family.</text>
</comment>
<keyword evidence="1" id="KW-0479">Metal-binding</keyword>
<keyword evidence="1" id="KW-0862">Zinc</keyword>
<dbReference type="SUPFAM" id="SSF51556">
    <property type="entry name" value="Metallo-dependent hydrolases"/>
    <property type="match status" value="1"/>
</dbReference>
<accession>A0AAE0SP05</accession>
<keyword evidence="1" id="KW-0336">GPI-anchor</keyword>
<reference evidence="2" key="2">
    <citation type="journal article" date="2021" name="Genome Biol. Evol.">
        <title>Developing a high-quality reference genome for a parasitic bivalve with doubly uniparental inheritance (Bivalvia: Unionida).</title>
        <authorList>
            <person name="Smith C.H."/>
        </authorList>
    </citation>
    <scope>NUCLEOTIDE SEQUENCE</scope>
    <source>
        <strain evidence="2">CHS0354</strain>
        <tissue evidence="2">Mantle</tissue>
    </source>
</reference>
<comment type="cofactor">
    <cofactor evidence="1">
        <name>Zn(2+)</name>
        <dbReference type="ChEBI" id="CHEBI:29105"/>
    </cofactor>
</comment>
<name>A0AAE0SP05_9BIVA</name>
<dbReference type="GO" id="GO:0046872">
    <property type="term" value="F:metal ion binding"/>
    <property type="evidence" value="ECO:0007669"/>
    <property type="project" value="UniProtKB-UniRule"/>
</dbReference>
<keyword evidence="3" id="KW-1185">Reference proteome</keyword>
<comment type="subcellular location">
    <subcellularLocation>
        <location evidence="1">Membrane</location>
        <topology evidence="1">Lipid-anchor</topology>
        <topology evidence="1">GPI-anchor</topology>
    </subcellularLocation>
</comment>
<keyword evidence="1" id="KW-0482">Metalloprotease</keyword>
<dbReference type="EMBL" id="JAEAOA010000605">
    <property type="protein sequence ID" value="KAK3594953.1"/>
    <property type="molecule type" value="Genomic_DNA"/>
</dbReference>
<organism evidence="2 3">
    <name type="scientific">Potamilus streckersoni</name>
    <dbReference type="NCBI Taxonomy" id="2493646"/>
    <lineage>
        <taxon>Eukaryota</taxon>
        <taxon>Metazoa</taxon>
        <taxon>Spiralia</taxon>
        <taxon>Lophotrochozoa</taxon>
        <taxon>Mollusca</taxon>
        <taxon>Bivalvia</taxon>
        <taxon>Autobranchia</taxon>
        <taxon>Heteroconchia</taxon>
        <taxon>Palaeoheterodonta</taxon>
        <taxon>Unionida</taxon>
        <taxon>Unionoidea</taxon>
        <taxon>Unionidae</taxon>
        <taxon>Ambleminae</taxon>
        <taxon>Lampsilini</taxon>
        <taxon>Potamilus</taxon>
    </lineage>
</organism>
<dbReference type="GO" id="GO:0070573">
    <property type="term" value="F:metallodipeptidase activity"/>
    <property type="evidence" value="ECO:0007669"/>
    <property type="project" value="InterPro"/>
</dbReference>
<dbReference type="PANTHER" id="PTHR10443:SF12">
    <property type="entry name" value="DIPEPTIDASE"/>
    <property type="match status" value="1"/>
</dbReference>